<evidence type="ECO:0008006" key="4">
    <source>
        <dbReference type="Google" id="ProtNLM"/>
    </source>
</evidence>
<protein>
    <recommendedName>
        <fullName evidence="4">Lipoprotein</fullName>
    </recommendedName>
</protein>
<dbReference type="EMBL" id="CP009976">
    <property type="protein sequence ID" value="AIZ43356.1"/>
    <property type="molecule type" value="Genomic_DNA"/>
</dbReference>
<organism evidence="2 3">
    <name type="scientific">Cellulophaga baltica 18</name>
    <dbReference type="NCBI Taxonomy" id="1348584"/>
    <lineage>
        <taxon>Bacteria</taxon>
        <taxon>Pseudomonadati</taxon>
        <taxon>Bacteroidota</taxon>
        <taxon>Flavobacteriia</taxon>
        <taxon>Flavobacteriales</taxon>
        <taxon>Flavobacteriaceae</taxon>
        <taxon>Cellulophaga</taxon>
    </lineage>
</organism>
<name>A0AAU8RK96_9FLAO</name>
<evidence type="ECO:0000313" key="2">
    <source>
        <dbReference type="EMBL" id="AIZ43356.1"/>
    </source>
</evidence>
<dbReference type="Proteomes" id="UP000030786">
    <property type="component" value="Chromosome"/>
</dbReference>
<feature type="signal peptide" evidence="1">
    <location>
        <begin position="1"/>
        <end position="22"/>
    </location>
</feature>
<dbReference type="KEGG" id="cbat:M666_18445"/>
<dbReference type="AlphaFoldDB" id="A0AAU8RK96"/>
<dbReference type="PROSITE" id="PS51257">
    <property type="entry name" value="PROKAR_LIPOPROTEIN"/>
    <property type="match status" value="1"/>
</dbReference>
<evidence type="ECO:0000256" key="1">
    <source>
        <dbReference type="SAM" id="SignalP"/>
    </source>
</evidence>
<reference evidence="2 3" key="1">
    <citation type="journal article" date="2014" name="Environ. Microbiol.">
        <title>Contrasting genomic patterns and infection strategies of two co-existing Bacteroidetes podovirus genera.</title>
        <authorList>
            <person name="Holmfeldt K."/>
            <person name="Howard-Varona C."/>
            <person name="Solonenko N."/>
            <person name="Sullivan M.B."/>
        </authorList>
    </citation>
    <scope>NUCLEOTIDE SEQUENCE [LARGE SCALE GENOMIC DNA]</scope>
    <source>
        <strain evidence="2 3">18</strain>
    </source>
</reference>
<gene>
    <name evidence="2" type="ORF">M666_18445</name>
</gene>
<evidence type="ECO:0000313" key="3">
    <source>
        <dbReference type="Proteomes" id="UP000030786"/>
    </source>
</evidence>
<dbReference type="GeneID" id="78062693"/>
<keyword evidence="1" id="KW-0732">Signal</keyword>
<proteinExistence type="predicted"/>
<feature type="chain" id="PRO_5043336294" description="Lipoprotein" evidence="1">
    <location>
        <begin position="23"/>
        <end position="301"/>
    </location>
</feature>
<accession>A0AAU8RK96</accession>
<sequence>MIKKISVTLLIVFVLLSCQSKATKAEIAKLKQETKDQQVLIDSLKNFNQGLIGFQDYFKNERETYYLDKDKLLFLLEGTSWFSLNNRKLVQYFFDDFNLKEYDVYRGIENSSVLYPASHDVLDIFNSESSFVVHMVSKIDRSPESLEKLCTPELKEMAYSLLRKNNLYKASGAYAAVKGLLLSYEDIKDDKDFLSTIYEIAENATNEYDYEESYEAFQNTISEKNSDEIRAILSDENYTTYYENTRSTVDSRLINTYCFWARRSKENNMAFTYSLLKDLHENVAHEMVLDDENLAQDAPNS</sequence>
<dbReference type="RefSeq" id="WP_029445688.1">
    <property type="nucleotide sequence ID" value="NZ_CP009976.1"/>
</dbReference>